<sequence>MDASTPHHVRPPAPAPPHAAGVVSGLPLPSYTGDGGLSATSPVVVHEALCAPSVGDPATAGGQIRWEQAVREHLGQRPPILNGQKLPAQLLWPSGEVAEEIGFS</sequence>
<evidence type="ECO:0000256" key="1">
    <source>
        <dbReference type="SAM" id="MobiDB-lite"/>
    </source>
</evidence>
<comment type="caution">
    <text evidence="2">The sequence shown here is derived from an EMBL/GenBank/DDBJ whole genome shotgun (WGS) entry which is preliminary data.</text>
</comment>
<keyword evidence="3" id="KW-1185">Reference proteome</keyword>
<evidence type="ECO:0000313" key="2">
    <source>
        <dbReference type="EMBL" id="KAG8091115.1"/>
    </source>
</evidence>
<dbReference type="AlphaFoldDB" id="A0A8J5WIS0"/>
<dbReference type="EMBL" id="JAAALK010000081">
    <property type="protein sequence ID" value="KAG8091115.1"/>
    <property type="molecule type" value="Genomic_DNA"/>
</dbReference>
<accession>A0A8J5WIS0</accession>
<reference evidence="2" key="2">
    <citation type="submission" date="2021-02" db="EMBL/GenBank/DDBJ databases">
        <authorList>
            <person name="Kimball J.A."/>
            <person name="Haas M.W."/>
            <person name="Macchietto M."/>
            <person name="Kono T."/>
            <person name="Duquette J."/>
            <person name="Shao M."/>
        </authorList>
    </citation>
    <scope>NUCLEOTIDE SEQUENCE</scope>
    <source>
        <tissue evidence="2">Fresh leaf tissue</tissue>
    </source>
</reference>
<protein>
    <submittedName>
        <fullName evidence="2">Uncharacterized protein</fullName>
    </submittedName>
</protein>
<feature type="region of interest" description="Disordered" evidence="1">
    <location>
        <begin position="1"/>
        <end position="21"/>
    </location>
</feature>
<evidence type="ECO:0000313" key="3">
    <source>
        <dbReference type="Proteomes" id="UP000729402"/>
    </source>
</evidence>
<name>A0A8J5WIS0_ZIZPA</name>
<dbReference type="Proteomes" id="UP000729402">
    <property type="component" value="Unassembled WGS sequence"/>
</dbReference>
<gene>
    <name evidence="2" type="ORF">GUJ93_ZPchr0011g27530</name>
</gene>
<organism evidence="2 3">
    <name type="scientific">Zizania palustris</name>
    <name type="common">Northern wild rice</name>
    <dbReference type="NCBI Taxonomy" id="103762"/>
    <lineage>
        <taxon>Eukaryota</taxon>
        <taxon>Viridiplantae</taxon>
        <taxon>Streptophyta</taxon>
        <taxon>Embryophyta</taxon>
        <taxon>Tracheophyta</taxon>
        <taxon>Spermatophyta</taxon>
        <taxon>Magnoliopsida</taxon>
        <taxon>Liliopsida</taxon>
        <taxon>Poales</taxon>
        <taxon>Poaceae</taxon>
        <taxon>BOP clade</taxon>
        <taxon>Oryzoideae</taxon>
        <taxon>Oryzeae</taxon>
        <taxon>Zizaniinae</taxon>
        <taxon>Zizania</taxon>
    </lineage>
</organism>
<reference evidence="2" key="1">
    <citation type="journal article" date="2021" name="bioRxiv">
        <title>Whole Genome Assembly and Annotation of Northern Wild Rice, Zizania palustris L., Supports a Whole Genome Duplication in the Zizania Genus.</title>
        <authorList>
            <person name="Haas M."/>
            <person name="Kono T."/>
            <person name="Macchietto M."/>
            <person name="Millas R."/>
            <person name="McGilp L."/>
            <person name="Shao M."/>
            <person name="Duquette J."/>
            <person name="Hirsch C.N."/>
            <person name="Kimball J."/>
        </authorList>
    </citation>
    <scope>NUCLEOTIDE SEQUENCE</scope>
    <source>
        <tissue evidence="2">Fresh leaf tissue</tissue>
    </source>
</reference>
<proteinExistence type="predicted"/>